<dbReference type="RefSeq" id="WP_353645923.1">
    <property type="nucleotide sequence ID" value="NZ_CP159253.1"/>
</dbReference>
<evidence type="ECO:0000256" key="2">
    <source>
        <dbReference type="ARBA" id="ARBA00023172"/>
    </source>
</evidence>
<dbReference type="EMBL" id="CP159253">
    <property type="protein sequence ID" value="XCG51639.1"/>
    <property type="molecule type" value="Genomic_DNA"/>
</dbReference>
<dbReference type="InterPro" id="IPR013762">
    <property type="entry name" value="Integrase-like_cat_sf"/>
</dbReference>
<accession>A0AAU8CXF8</accession>
<proteinExistence type="predicted"/>
<dbReference type="Gene3D" id="1.10.443.10">
    <property type="entry name" value="Intergrase catalytic core"/>
    <property type="match status" value="1"/>
</dbReference>
<name>A0AAU8CXF8_9HYPH</name>
<dbReference type="Pfam" id="PF00589">
    <property type="entry name" value="Phage_integrase"/>
    <property type="match status" value="1"/>
</dbReference>
<organism evidence="4">
    <name type="scientific">Mesorhizobium sp. WSM2240</name>
    <dbReference type="NCBI Taxonomy" id="3228851"/>
    <lineage>
        <taxon>Bacteria</taxon>
        <taxon>Pseudomonadati</taxon>
        <taxon>Pseudomonadota</taxon>
        <taxon>Alphaproteobacteria</taxon>
        <taxon>Hyphomicrobiales</taxon>
        <taxon>Phyllobacteriaceae</taxon>
        <taxon>Mesorhizobium</taxon>
    </lineage>
</organism>
<evidence type="ECO:0000256" key="1">
    <source>
        <dbReference type="ARBA" id="ARBA00022908"/>
    </source>
</evidence>
<dbReference type="GO" id="GO:0015074">
    <property type="term" value="P:DNA integration"/>
    <property type="evidence" value="ECO:0007669"/>
    <property type="project" value="UniProtKB-KW"/>
</dbReference>
<dbReference type="CDD" id="cd00796">
    <property type="entry name" value="INT_Rci_Hp1_C"/>
    <property type="match status" value="1"/>
</dbReference>
<dbReference type="PROSITE" id="PS51898">
    <property type="entry name" value="TYR_RECOMBINASE"/>
    <property type="match status" value="1"/>
</dbReference>
<dbReference type="AlphaFoldDB" id="A0AAU8CXF8"/>
<gene>
    <name evidence="4" type="ORF">ABVK50_15720</name>
</gene>
<keyword evidence="2" id="KW-0233">DNA recombination</keyword>
<feature type="domain" description="Tyr recombinase" evidence="3">
    <location>
        <begin position="1"/>
        <end position="167"/>
    </location>
</feature>
<dbReference type="InterPro" id="IPR011010">
    <property type="entry name" value="DNA_brk_join_enz"/>
</dbReference>
<dbReference type="PANTHER" id="PTHR30349">
    <property type="entry name" value="PHAGE INTEGRASE-RELATED"/>
    <property type="match status" value="1"/>
</dbReference>
<reference evidence="4" key="1">
    <citation type="submission" date="2024-06" db="EMBL/GenBank/DDBJ databases">
        <title>Mesorhizobium karijinii sp. nov., a symbiont of the iconic Swainsona formosa from arid Australia.</title>
        <authorList>
            <person name="Hill Y.J."/>
            <person name="Watkin E.L.J."/>
            <person name="O'Hara G.W."/>
            <person name="Terpolilli J."/>
            <person name="Tye M.L."/>
            <person name="Kohlmeier M.G."/>
        </authorList>
    </citation>
    <scope>NUCLEOTIDE SEQUENCE</scope>
    <source>
        <strain evidence="4">WSM2240</strain>
    </source>
</reference>
<dbReference type="PANTHER" id="PTHR30349:SF64">
    <property type="entry name" value="PROPHAGE INTEGRASE INTD-RELATED"/>
    <property type="match status" value="1"/>
</dbReference>
<dbReference type="SUPFAM" id="SSF56349">
    <property type="entry name" value="DNA breaking-rejoining enzymes"/>
    <property type="match status" value="1"/>
</dbReference>
<dbReference type="GO" id="GO:0003677">
    <property type="term" value="F:DNA binding"/>
    <property type="evidence" value="ECO:0007669"/>
    <property type="project" value="InterPro"/>
</dbReference>
<sequence>MLAAAGDKLEHRRFILLAVFTGMRHQEIMKLHWDEVDMDRKVIQLSGERTKNNSPRKIPMHELVFDTLSDTPSTHREGFVFKTRVRKNRKDGEAPAQWNFTRRWEKIRERAGMPTLRIHDLRHTFASWLKQSDVAESTIMELMGHKTRSMTERYSHDSTKSLRRAVAKIDRNTLSDTLHDDFRDRLKCDRLSRHLAGCKI</sequence>
<dbReference type="GO" id="GO:0006310">
    <property type="term" value="P:DNA recombination"/>
    <property type="evidence" value="ECO:0007669"/>
    <property type="project" value="UniProtKB-KW"/>
</dbReference>
<protein>
    <submittedName>
        <fullName evidence="4">Site-specific integrase</fullName>
    </submittedName>
</protein>
<evidence type="ECO:0000259" key="3">
    <source>
        <dbReference type="PROSITE" id="PS51898"/>
    </source>
</evidence>
<dbReference type="InterPro" id="IPR050090">
    <property type="entry name" value="Tyrosine_recombinase_XerCD"/>
</dbReference>
<evidence type="ECO:0000313" key="4">
    <source>
        <dbReference type="EMBL" id="XCG51639.1"/>
    </source>
</evidence>
<dbReference type="InterPro" id="IPR002104">
    <property type="entry name" value="Integrase_catalytic"/>
</dbReference>
<keyword evidence="1" id="KW-0229">DNA integration</keyword>